<evidence type="ECO:0000313" key="9">
    <source>
        <dbReference type="Proteomes" id="UP000324973"/>
    </source>
</evidence>
<dbReference type="RefSeq" id="WP_149101374.1">
    <property type="nucleotide sequence ID" value="NZ_VTFT01000001.1"/>
</dbReference>
<dbReference type="InterPro" id="IPR017871">
    <property type="entry name" value="ABC_transporter-like_CS"/>
</dbReference>
<evidence type="ECO:0000256" key="5">
    <source>
        <dbReference type="ARBA" id="ARBA00022967"/>
    </source>
</evidence>
<name>A0A5D4XL26_9GAMM</name>
<dbReference type="InterPro" id="IPR005895">
    <property type="entry name" value="ABC_transptr_haem_export_CcmA"/>
</dbReference>
<keyword evidence="5" id="KW-1278">Translocase</keyword>
<protein>
    <submittedName>
        <fullName evidence="8">Heme ABC exporter ATP-binding protein CcmA</fullName>
    </submittedName>
</protein>
<evidence type="ECO:0000256" key="4">
    <source>
        <dbReference type="ARBA" id="ARBA00022840"/>
    </source>
</evidence>
<evidence type="ECO:0000256" key="6">
    <source>
        <dbReference type="ARBA" id="ARBA00023136"/>
    </source>
</evidence>
<gene>
    <name evidence="8" type="primary">ccmA</name>
    <name evidence="8" type="ORF">FZO89_00180</name>
</gene>
<dbReference type="PANTHER" id="PTHR43499:SF1">
    <property type="entry name" value="ABC TRANSPORTER I FAMILY MEMBER 1"/>
    <property type="match status" value="1"/>
</dbReference>
<feature type="domain" description="ABC transporter" evidence="7">
    <location>
        <begin position="12"/>
        <end position="220"/>
    </location>
</feature>
<dbReference type="OrthoDB" id="9800654at2"/>
<comment type="caution">
    <text evidence="8">The sequence shown here is derived from an EMBL/GenBank/DDBJ whole genome shotgun (WGS) entry which is preliminary data.</text>
</comment>
<dbReference type="EMBL" id="VTFT01000001">
    <property type="protein sequence ID" value="TYT24824.1"/>
    <property type="molecule type" value="Genomic_DNA"/>
</dbReference>
<dbReference type="GO" id="GO:0017004">
    <property type="term" value="P:cytochrome complex assembly"/>
    <property type="evidence" value="ECO:0007669"/>
    <property type="project" value="UniProtKB-KW"/>
</dbReference>
<sequence>MPDTPPATAPLIAVRGLGFARNDVPVFGPLDFSVEAGEALLVQGDNGAGKTTLLRVLAGLLDGERGQVLVSGVAAGPAARAGHIGYLGHLPGLKADLSAIENLAWLCGLLGRRASIGIEQALAIVGLAGFEDAPARSLSAGQRKRLSLARLWLSPAPLWLLDEPYANLDLPGIELVNRMVRAHLDDGGGALVTTHGAYAAPPVRTRLLRLGTAGAPAPGA</sequence>
<organism evidence="8 9">
    <name type="scientific">Luteimonas viscosa</name>
    <dbReference type="NCBI Taxonomy" id="1132694"/>
    <lineage>
        <taxon>Bacteria</taxon>
        <taxon>Pseudomonadati</taxon>
        <taxon>Pseudomonadota</taxon>
        <taxon>Gammaproteobacteria</taxon>
        <taxon>Lysobacterales</taxon>
        <taxon>Lysobacteraceae</taxon>
        <taxon>Luteimonas</taxon>
    </lineage>
</organism>
<proteinExistence type="predicted"/>
<dbReference type="Pfam" id="PF00005">
    <property type="entry name" value="ABC_tran"/>
    <property type="match status" value="1"/>
</dbReference>
<keyword evidence="6" id="KW-0472">Membrane</keyword>
<dbReference type="PANTHER" id="PTHR43499">
    <property type="entry name" value="ABC TRANSPORTER I FAMILY MEMBER 1"/>
    <property type="match status" value="1"/>
</dbReference>
<dbReference type="InterPro" id="IPR027417">
    <property type="entry name" value="P-loop_NTPase"/>
</dbReference>
<dbReference type="PROSITE" id="PS00211">
    <property type="entry name" value="ABC_TRANSPORTER_1"/>
    <property type="match status" value="1"/>
</dbReference>
<dbReference type="GO" id="GO:0022857">
    <property type="term" value="F:transmembrane transporter activity"/>
    <property type="evidence" value="ECO:0007669"/>
    <property type="project" value="InterPro"/>
</dbReference>
<dbReference type="AlphaFoldDB" id="A0A5D4XL26"/>
<dbReference type="GO" id="GO:0016887">
    <property type="term" value="F:ATP hydrolysis activity"/>
    <property type="evidence" value="ECO:0007669"/>
    <property type="project" value="InterPro"/>
</dbReference>
<evidence type="ECO:0000256" key="3">
    <source>
        <dbReference type="ARBA" id="ARBA00022748"/>
    </source>
</evidence>
<dbReference type="SUPFAM" id="SSF52540">
    <property type="entry name" value="P-loop containing nucleoside triphosphate hydrolases"/>
    <property type="match status" value="1"/>
</dbReference>
<reference evidence="8 9" key="1">
    <citation type="submission" date="2019-08" db="EMBL/GenBank/DDBJ databases">
        <title>Luteimonas viscosus sp. nov., isolated from soil of a sunflower field.</title>
        <authorList>
            <person name="Jianli Z."/>
            <person name="Ying Z."/>
        </authorList>
    </citation>
    <scope>NUCLEOTIDE SEQUENCE [LARGE SCALE GENOMIC DNA]</scope>
    <source>
        <strain evidence="8 9">XBU10</strain>
    </source>
</reference>
<evidence type="ECO:0000259" key="7">
    <source>
        <dbReference type="PROSITE" id="PS50893"/>
    </source>
</evidence>
<dbReference type="GO" id="GO:0005524">
    <property type="term" value="F:ATP binding"/>
    <property type="evidence" value="ECO:0007669"/>
    <property type="project" value="UniProtKB-KW"/>
</dbReference>
<accession>A0A5D4XL26</accession>
<keyword evidence="9" id="KW-1185">Reference proteome</keyword>
<dbReference type="PROSITE" id="PS50893">
    <property type="entry name" value="ABC_TRANSPORTER_2"/>
    <property type="match status" value="1"/>
</dbReference>
<evidence type="ECO:0000256" key="2">
    <source>
        <dbReference type="ARBA" id="ARBA00022741"/>
    </source>
</evidence>
<dbReference type="Gene3D" id="3.40.50.300">
    <property type="entry name" value="P-loop containing nucleotide triphosphate hydrolases"/>
    <property type="match status" value="1"/>
</dbReference>
<dbReference type="InterPro" id="IPR003593">
    <property type="entry name" value="AAA+_ATPase"/>
</dbReference>
<dbReference type="InterPro" id="IPR003439">
    <property type="entry name" value="ABC_transporter-like_ATP-bd"/>
</dbReference>
<keyword evidence="4 8" id="KW-0067">ATP-binding</keyword>
<keyword evidence="3" id="KW-0201">Cytochrome c-type biogenesis</keyword>
<keyword evidence="2" id="KW-0547">Nucleotide-binding</keyword>
<keyword evidence="1" id="KW-0813">Transport</keyword>
<evidence type="ECO:0000256" key="1">
    <source>
        <dbReference type="ARBA" id="ARBA00022448"/>
    </source>
</evidence>
<evidence type="ECO:0000313" key="8">
    <source>
        <dbReference type="EMBL" id="TYT24824.1"/>
    </source>
</evidence>
<dbReference type="Proteomes" id="UP000324973">
    <property type="component" value="Unassembled WGS sequence"/>
</dbReference>
<dbReference type="NCBIfam" id="TIGR01189">
    <property type="entry name" value="ccmA"/>
    <property type="match status" value="1"/>
</dbReference>
<dbReference type="SMART" id="SM00382">
    <property type="entry name" value="AAA"/>
    <property type="match status" value="1"/>
</dbReference>